<evidence type="ECO:0000313" key="3">
    <source>
        <dbReference type="Proteomes" id="UP001175271"/>
    </source>
</evidence>
<feature type="region of interest" description="Disordered" evidence="1">
    <location>
        <begin position="129"/>
        <end position="154"/>
    </location>
</feature>
<reference evidence="2" key="1">
    <citation type="submission" date="2023-06" db="EMBL/GenBank/DDBJ databases">
        <title>Genomic analysis of the entomopathogenic nematode Steinernema hermaphroditum.</title>
        <authorList>
            <person name="Schwarz E.M."/>
            <person name="Heppert J.K."/>
            <person name="Baniya A."/>
            <person name="Schwartz H.T."/>
            <person name="Tan C.-H."/>
            <person name="Antoshechkin I."/>
            <person name="Sternberg P.W."/>
            <person name="Goodrich-Blair H."/>
            <person name="Dillman A.R."/>
        </authorList>
    </citation>
    <scope>NUCLEOTIDE SEQUENCE</scope>
    <source>
        <strain evidence="2">PS9179</strain>
        <tissue evidence="2">Whole animal</tissue>
    </source>
</reference>
<proteinExistence type="predicted"/>
<organism evidence="2 3">
    <name type="scientific">Steinernema hermaphroditum</name>
    <dbReference type="NCBI Taxonomy" id="289476"/>
    <lineage>
        <taxon>Eukaryota</taxon>
        <taxon>Metazoa</taxon>
        <taxon>Ecdysozoa</taxon>
        <taxon>Nematoda</taxon>
        <taxon>Chromadorea</taxon>
        <taxon>Rhabditida</taxon>
        <taxon>Tylenchina</taxon>
        <taxon>Panagrolaimomorpha</taxon>
        <taxon>Strongyloidoidea</taxon>
        <taxon>Steinernematidae</taxon>
        <taxon>Steinernema</taxon>
    </lineage>
</organism>
<feature type="region of interest" description="Disordered" evidence="1">
    <location>
        <begin position="54"/>
        <end position="83"/>
    </location>
</feature>
<name>A0AA39HTX2_9BILA</name>
<protein>
    <submittedName>
        <fullName evidence="2">Uncharacterized protein</fullName>
    </submittedName>
</protein>
<evidence type="ECO:0000256" key="1">
    <source>
        <dbReference type="SAM" id="MobiDB-lite"/>
    </source>
</evidence>
<keyword evidence="3" id="KW-1185">Reference proteome</keyword>
<sequence>MSLTALTLSATRAPSRHSFPDSALRRLLDASAGFPHTYLRVGISLRAANIPRRSALPGYRPPSISSPETKKKSPAPFPSRRGLPEPFGALWCNLLRTRVILSSGRHSTHFGPIDDANCLEDRTRRQNAYRAGDREEVSCGRRRGSVGDDDDVRD</sequence>
<gene>
    <name evidence="2" type="ORF">QR680_005989</name>
</gene>
<evidence type="ECO:0000313" key="2">
    <source>
        <dbReference type="EMBL" id="KAK0412028.1"/>
    </source>
</evidence>
<accession>A0AA39HTX2</accession>
<dbReference type="EMBL" id="JAUCMV010000003">
    <property type="protein sequence ID" value="KAK0412028.1"/>
    <property type="molecule type" value="Genomic_DNA"/>
</dbReference>
<dbReference type="AlphaFoldDB" id="A0AA39HTX2"/>
<dbReference type="Proteomes" id="UP001175271">
    <property type="component" value="Unassembled WGS sequence"/>
</dbReference>
<comment type="caution">
    <text evidence="2">The sequence shown here is derived from an EMBL/GenBank/DDBJ whole genome shotgun (WGS) entry which is preliminary data.</text>
</comment>